<dbReference type="AlphaFoldDB" id="A0A0H4I103"/>
<gene>
    <name evidence="1" type="ORF">ABA45_09535</name>
</gene>
<evidence type="ECO:0000313" key="1">
    <source>
        <dbReference type="EMBL" id="AKO52619.1"/>
    </source>
</evidence>
<dbReference type="Proteomes" id="UP000036406">
    <property type="component" value="Chromosome"/>
</dbReference>
<dbReference type="PATRIC" id="fig|330734.3.peg.2004"/>
<dbReference type="STRING" id="330734.ABA45_09535"/>
<dbReference type="KEGG" id="mpq:ABA45_09535"/>
<sequence>MKTLPHIFGIALDDERLAQIVEAYRPILGEIEKLRTLDLKATYPAVHFNPSTAYAKGETKQ</sequence>
<protein>
    <submittedName>
        <fullName evidence="1">Uncharacterized protein</fullName>
    </submittedName>
</protein>
<dbReference type="RefSeq" id="WP_014871317.1">
    <property type="nucleotide sequence ID" value="NZ_CP011494.1"/>
</dbReference>
<organism evidence="1 2">
    <name type="scientific">Marinobacter psychrophilus</name>
    <dbReference type="NCBI Taxonomy" id="330734"/>
    <lineage>
        <taxon>Bacteria</taxon>
        <taxon>Pseudomonadati</taxon>
        <taxon>Pseudomonadota</taxon>
        <taxon>Gammaproteobacteria</taxon>
        <taxon>Pseudomonadales</taxon>
        <taxon>Marinobacteraceae</taxon>
        <taxon>Marinobacter</taxon>
    </lineage>
</organism>
<keyword evidence="2" id="KW-1185">Reference proteome</keyword>
<dbReference type="EMBL" id="CP011494">
    <property type="protein sequence ID" value="AKO52619.1"/>
    <property type="molecule type" value="Genomic_DNA"/>
</dbReference>
<evidence type="ECO:0000313" key="2">
    <source>
        <dbReference type="Proteomes" id="UP000036406"/>
    </source>
</evidence>
<accession>A0A0H4I103</accession>
<name>A0A0H4I103_9GAMM</name>
<proteinExistence type="predicted"/>
<reference evidence="1 2" key="1">
    <citation type="submission" date="2015-05" db="EMBL/GenBank/DDBJ databases">
        <title>Complete genome of Marinobacter psychrophilus strain 20041T isolated from sea-ice of the Canadian Basin.</title>
        <authorList>
            <person name="Song L."/>
            <person name="Ren L."/>
            <person name="Yu Y."/>
            <person name="Wang X."/>
        </authorList>
    </citation>
    <scope>NUCLEOTIDE SEQUENCE [LARGE SCALE GENOMIC DNA]</scope>
    <source>
        <strain evidence="1 2">20041</strain>
    </source>
</reference>